<evidence type="ECO:0000256" key="1">
    <source>
        <dbReference type="SAM" id="Coils"/>
    </source>
</evidence>
<evidence type="ECO:0000313" key="4">
    <source>
        <dbReference type="EMBL" id="QJX12016.1"/>
    </source>
</evidence>
<dbReference type="RefSeq" id="WP_176694865.1">
    <property type="nucleotide sequence ID" value="NZ_BFEU01000117.1"/>
</dbReference>
<keyword evidence="4" id="KW-0614">Plasmid</keyword>
<reference evidence="4" key="1">
    <citation type="submission" date="2019-10" db="EMBL/GenBank/DDBJ databases">
        <title>Tracking microevolution events of conjugative virulence plasmid p15WZ-82_Vir during transmission.</title>
        <authorList>
            <person name="Yang X."/>
        </authorList>
    </citation>
    <scope>NUCLEOTIDE SEQUENCE</scope>
    <source>
        <strain evidence="4">GH44TC</strain>
        <plasmid evidence="4">pGH44TC_fusion</plasmid>
        <plasmid evidence="5">pGH44TC_vir</plasmid>
    </source>
</reference>
<geneLocation type="plasmid" evidence="5">
    <name>pGH44TC_vir</name>
</geneLocation>
<accession>A0A6M6A0P2</accession>
<feature type="transmembrane region" description="Helical" evidence="3">
    <location>
        <begin position="20"/>
        <end position="39"/>
    </location>
</feature>
<proteinExistence type="predicted"/>
<name>A0A6M6A0P2_KLEPN</name>
<keyword evidence="3" id="KW-0472">Membrane</keyword>
<dbReference type="AlphaFoldDB" id="A0A6M6A0P2"/>
<organism evidence="4">
    <name type="scientific">Klebsiella pneumoniae</name>
    <dbReference type="NCBI Taxonomy" id="573"/>
    <lineage>
        <taxon>Bacteria</taxon>
        <taxon>Pseudomonadati</taxon>
        <taxon>Pseudomonadota</taxon>
        <taxon>Gammaproteobacteria</taxon>
        <taxon>Enterobacterales</taxon>
        <taxon>Enterobacteriaceae</taxon>
        <taxon>Klebsiella/Raoultella group</taxon>
        <taxon>Klebsiella</taxon>
        <taxon>Klebsiella pneumoniae complex</taxon>
    </lineage>
</organism>
<evidence type="ECO:0000256" key="2">
    <source>
        <dbReference type="SAM" id="MobiDB-lite"/>
    </source>
</evidence>
<dbReference type="CDD" id="cd16430">
    <property type="entry name" value="TraB"/>
    <property type="match status" value="1"/>
</dbReference>
<feature type="coiled-coil region" evidence="1">
    <location>
        <begin position="98"/>
        <end position="125"/>
    </location>
</feature>
<dbReference type="Pfam" id="PF03743">
    <property type="entry name" value="TrbI"/>
    <property type="match status" value="1"/>
</dbReference>
<dbReference type="InterPro" id="IPR005498">
    <property type="entry name" value="T4SS_VirB10/TraB/TrbI"/>
</dbReference>
<protein>
    <recommendedName>
        <fullName evidence="6">Conjugal transfer protein TraB</fullName>
    </recommendedName>
</protein>
<keyword evidence="3" id="KW-0812">Transmembrane</keyword>
<keyword evidence="3" id="KW-1133">Transmembrane helix</keyword>
<evidence type="ECO:0008006" key="6">
    <source>
        <dbReference type="Google" id="ProtNLM"/>
    </source>
</evidence>
<keyword evidence="1" id="KW-0175">Coiled coil</keyword>
<dbReference type="EMBL" id="MN543576">
    <property type="protein sequence ID" value="QJX12425.1"/>
    <property type="molecule type" value="Genomic_DNA"/>
</dbReference>
<geneLocation type="plasmid" evidence="4">
    <name>pGH44TC_fusion</name>
</geneLocation>
<evidence type="ECO:0000313" key="5">
    <source>
        <dbReference type="EMBL" id="QJX12425.1"/>
    </source>
</evidence>
<feature type="region of interest" description="Disordered" evidence="2">
    <location>
        <begin position="212"/>
        <end position="240"/>
    </location>
</feature>
<sequence length="457" mass="49353">MKTLKLKELWAENKAIRMAFLLIVAFGALVMVTLTLMGGDDSSQKTKKIKPVTNLLDTSSIVNMDEEGQKRFLQTVQQENRKDQQNMVDQVKQMEKYKAENSSELTELKIQIKQLNQQISDMQNGKGPASSRSLDTRVGQPVYENQQQNPAYQLNRNAEGNRNQEIPVAGGISPQRTQLVRTITSNSITTANNGVLEVTPIVEKNITNANQKRVLKGGPGNGAIAGDGTKPVDSNARHSKRAEDQYLPATSQLYAVLVTGVEAPTSLSSQEEPLGVTFRVKRDVFLPNNYRMDLRDCNLLGTARGDMASERVYIRTTSLSCVNSKGKSFDIKLEAYAVSEIDGKAGIKGTLISRNGNAIMGSAFAGGLSALAQGLSPSKVSQLNIDPNSQAQYQGPNIGALGAVSASGAVSGGLNKLTDWYTHIIDQQWPVVELSPGINATFVVLSGASIPTNLSAK</sequence>
<dbReference type="EMBL" id="MN543575">
    <property type="protein sequence ID" value="QJX12016.1"/>
    <property type="molecule type" value="Genomic_DNA"/>
</dbReference>
<evidence type="ECO:0000256" key="3">
    <source>
        <dbReference type="SAM" id="Phobius"/>
    </source>
</evidence>